<proteinExistence type="predicted"/>
<organism evidence="5 6">
    <name type="scientific">Candidatus Viridilinea halotolerans</name>
    <dbReference type="NCBI Taxonomy" id="2491704"/>
    <lineage>
        <taxon>Bacteria</taxon>
        <taxon>Bacillati</taxon>
        <taxon>Chloroflexota</taxon>
        <taxon>Chloroflexia</taxon>
        <taxon>Chloroflexales</taxon>
        <taxon>Chloroflexineae</taxon>
        <taxon>Oscillochloridaceae</taxon>
        <taxon>Candidatus Viridilinea</taxon>
    </lineage>
</organism>
<dbReference type="PANTHER" id="PTHR33154">
    <property type="entry name" value="TRANSCRIPTIONAL REGULATOR, ARSR FAMILY"/>
    <property type="match status" value="1"/>
</dbReference>
<keyword evidence="3" id="KW-0804">Transcription</keyword>
<dbReference type="EMBL" id="RSAS01000085">
    <property type="protein sequence ID" value="RRR76989.1"/>
    <property type="molecule type" value="Genomic_DNA"/>
</dbReference>
<dbReference type="InterPro" id="IPR036390">
    <property type="entry name" value="WH_DNA-bd_sf"/>
</dbReference>
<evidence type="ECO:0000259" key="4">
    <source>
        <dbReference type="PROSITE" id="PS50987"/>
    </source>
</evidence>
<dbReference type="Proteomes" id="UP000280307">
    <property type="component" value="Unassembled WGS sequence"/>
</dbReference>
<dbReference type="InterPro" id="IPR036388">
    <property type="entry name" value="WH-like_DNA-bd_sf"/>
</dbReference>
<dbReference type="SUPFAM" id="SSF46785">
    <property type="entry name" value="Winged helix' DNA-binding domain"/>
    <property type="match status" value="1"/>
</dbReference>
<dbReference type="PANTHER" id="PTHR33154:SF18">
    <property type="entry name" value="ARSENICAL RESISTANCE OPERON REPRESSOR"/>
    <property type="match status" value="1"/>
</dbReference>
<comment type="caution">
    <text evidence="5">The sequence shown here is derived from an EMBL/GenBank/DDBJ whole genome shotgun (WGS) entry which is preliminary data.</text>
</comment>
<evidence type="ECO:0000256" key="3">
    <source>
        <dbReference type="ARBA" id="ARBA00023163"/>
    </source>
</evidence>
<dbReference type="GO" id="GO:0003700">
    <property type="term" value="F:DNA-binding transcription factor activity"/>
    <property type="evidence" value="ECO:0007669"/>
    <property type="project" value="InterPro"/>
</dbReference>
<dbReference type="NCBIfam" id="NF033788">
    <property type="entry name" value="HTH_metalloreg"/>
    <property type="match status" value="1"/>
</dbReference>
<dbReference type="CDD" id="cd00090">
    <property type="entry name" value="HTH_ARSR"/>
    <property type="match status" value="1"/>
</dbReference>
<evidence type="ECO:0000313" key="6">
    <source>
        <dbReference type="Proteomes" id="UP000280307"/>
    </source>
</evidence>
<dbReference type="GO" id="GO:0003677">
    <property type="term" value="F:DNA binding"/>
    <property type="evidence" value="ECO:0007669"/>
    <property type="project" value="UniProtKB-KW"/>
</dbReference>
<sequence>MNKPAPHQSGCCTPLGASRLSAEAAQALGADLGLLGHPIRLQILDLLAQHTDQVCVCDLEAALPVKQPTVSHHLRLLREAGLIDCERKGLWAYYFIRREAVAALRARLLAQLDTLV</sequence>
<keyword evidence="1" id="KW-0805">Transcription regulation</keyword>
<dbReference type="AlphaFoldDB" id="A0A426U9G2"/>
<dbReference type="Gene3D" id="1.10.10.10">
    <property type="entry name" value="Winged helix-like DNA-binding domain superfamily/Winged helix DNA-binding domain"/>
    <property type="match status" value="1"/>
</dbReference>
<gene>
    <name evidence="5" type="ORF">EI684_02100</name>
</gene>
<dbReference type="InterPro" id="IPR051081">
    <property type="entry name" value="HTH_MetalResp_TranReg"/>
</dbReference>
<protein>
    <submittedName>
        <fullName evidence="5">Transcriptional regulator</fullName>
    </submittedName>
</protein>
<feature type="domain" description="HTH arsR-type" evidence="4">
    <location>
        <begin position="20"/>
        <end position="116"/>
    </location>
</feature>
<name>A0A426U9G2_9CHLR</name>
<dbReference type="PRINTS" id="PR00778">
    <property type="entry name" value="HTHARSR"/>
</dbReference>
<dbReference type="PROSITE" id="PS50987">
    <property type="entry name" value="HTH_ARSR_2"/>
    <property type="match status" value="1"/>
</dbReference>
<accession>A0A426U9G2</accession>
<dbReference type="SMART" id="SM00418">
    <property type="entry name" value="HTH_ARSR"/>
    <property type="match status" value="1"/>
</dbReference>
<keyword evidence="2" id="KW-0238">DNA-binding</keyword>
<dbReference type="InterPro" id="IPR011991">
    <property type="entry name" value="ArsR-like_HTH"/>
</dbReference>
<dbReference type="InterPro" id="IPR001845">
    <property type="entry name" value="HTH_ArsR_DNA-bd_dom"/>
</dbReference>
<dbReference type="Pfam" id="PF01022">
    <property type="entry name" value="HTH_5"/>
    <property type="match status" value="1"/>
</dbReference>
<evidence type="ECO:0000256" key="1">
    <source>
        <dbReference type="ARBA" id="ARBA00023015"/>
    </source>
</evidence>
<evidence type="ECO:0000256" key="2">
    <source>
        <dbReference type="ARBA" id="ARBA00023125"/>
    </source>
</evidence>
<evidence type="ECO:0000313" key="5">
    <source>
        <dbReference type="EMBL" id="RRR76989.1"/>
    </source>
</evidence>
<reference evidence="5 6" key="1">
    <citation type="submission" date="2018-12" db="EMBL/GenBank/DDBJ databases">
        <title>Genome Sequence of Candidatus Viridilinea halotolerans isolated from saline sulfide-rich spring.</title>
        <authorList>
            <person name="Grouzdev D.S."/>
            <person name="Burganskaya E.I."/>
            <person name="Krutkina M.S."/>
            <person name="Sukhacheva M.V."/>
            <person name="Gorlenko V.M."/>
        </authorList>
    </citation>
    <scope>NUCLEOTIDE SEQUENCE [LARGE SCALE GENOMIC DNA]</scope>
    <source>
        <strain evidence="5">Chok-6</strain>
    </source>
</reference>